<dbReference type="PANTHER" id="PTHR34676">
    <property type="entry name" value="DUF4219 DOMAIN-CONTAINING PROTEIN-RELATED"/>
    <property type="match status" value="1"/>
</dbReference>
<dbReference type="Pfam" id="PF14223">
    <property type="entry name" value="Retrotran_gag_2"/>
    <property type="match status" value="1"/>
</dbReference>
<accession>A0ABU6UDC3</accession>
<reference evidence="1 2" key="1">
    <citation type="journal article" date="2023" name="Plants (Basel)">
        <title>Bridging the Gap: Combining Genomics and Transcriptomics Approaches to Understand Stylosanthes scabra, an Orphan Legume from the Brazilian Caatinga.</title>
        <authorList>
            <person name="Ferreira-Neto J.R.C."/>
            <person name="da Silva M.D."/>
            <person name="Binneck E."/>
            <person name="de Melo N.F."/>
            <person name="da Silva R.H."/>
            <person name="de Melo A.L.T.M."/>
            <person name="Pandolfi V."/>
            <person name="Bustamante F.O."/>
            <person name="Brasileiro-Vidal A.C."/>
            <person name="Benko-Iseppon A.M."/>
        </authorList>
    </citation>
    <scope>NUCLEOTIDE SEQUENCE [LARGE SCALE GENOMIC DNA]</scope>
    <source>
        <tissue evidence="1">Leaves</tissue>
    </source>
</reference>
<dbReference type="Proteomes" id="UP001341840">
    <property type="component" value="Unassembled WGS sequence"/>
</dbReference>
<dbReference type="PANTHER" id="PTHR34676:SF17">
    <property type="entry name" value="OS06G0684500 PROTEIN"/>
    <property type="match status" value="1"/>
</dbReference>
<gene>
    <name evidence="1" type="ORF">PIB30_040627</name>
</gene>
<keyword evidence="2" id="KW-1185">Reference proteome</keyword>
<proteinExistence type="predicted"/>
<dbReference type="EMBL" id="JASCZI010121049">
    <property type="protein sequence ID" value="MED6159255.1"/>
    <property type="molecule type" value="Genomic_DNA"/>
</dbReference>
<organism evidence="1 2">
    <name type="scientific">Stylosanthes scabra</name>
    <dbReference type="NCBI Taxonomy" id="79078"/>
    <lineage>
        <taxon>Eukaryota</taxon>
        <taxon>Viridiplantae</taxon>
        <taxon>Streptophyta</taxon>
        <taxon>Embryophyta</taxon>
        <taxon>Tracheophyta</taxon>
        <taxon>Spermatophyta</taxon>
        <taxon>Magnoliopsida</taxon>
        <taxon>eudicotyledons</taxon>
        <taxon>Gunneridae</taxon>
        <taxon>Pentapetalae</taxon>
        <taxon>rosids</taxon>
        <taxon>fabids</taxon>
        <taxon>Fabales</taxon>
        <taxon>Fabaceae</taxon>
        <taxon>Papilionoideae</taxon>
        <taxon>50 kb inversion clade</taxon>
        <taxon>dalbergioids sensu lato</taxon>
        <taxon>Dalbergieae</taxon>
        <taxon>Pterocarpus clade</taxon>
        <taxon>Stylosanthes</taxon>
    </lineage>
</organism>
<name>A0ABU6UDC3_9FABA</name>
<sequence length="175" mass="20391">MRTWICAQDARIWKIVKEGDQLHTKQTTRKIDLNNGKVEISKPKSKWEEEEGWKKMSSNNKAIKFLRCALAQEIYMIIFSCKTAKEIWDKLNVTYEEDKKYKVYVSWENEDDSSTISDEDEAANTCLMATEDEVSIEANFLNLDNRCSKHMKNDEESLTNYKTIDGGNIIYGESH</sequence>
<evidence type="ECO:0000313" key="2">
    <source>
        <dbReference type="Proteomes" id="UP001341840"/>
    </source>
</evidence>
<comment type="caution">
    <text evidence="1">The sequence shown here is derived from an EMBL/GenBank/DDBJ whole genome shotgun (WGS) entry which is preliminary data.</text>
</comment>
<evidence type="ECO:0000313" key="1">
    <source>
        <dbReference type="EMBL" id="MED6159255.1"/>
    </source>
</evidence>
<protein>
    <submittedName>
        <fullName evidence="1">Uncharacterized protein</fullName>
    </submittedName>
</protein>